<evidence type="ECO:0000256" key="3">
    <source>
        <dbReference type="ARBA" id="ARBA00023163"/>
    </source>
</evidence>
<dbReference type="AlphaFoldDB" id="A0A1E3QN06"/>
<feature type="non-terminal residue" evidence="7">
    <location>
        <position position="129"/>
    </location>
</feature>
<evidence type="ECO:0000256" key="4">
    <source>
        <dbReference type="ARBA" id="ARBA00023242"/>
    </source>
</evidence>
<dbReference type="GO" id="GO:0005669">
    <property type="term" value="C:transcription factor TFIID complex"/>
    <property type="evidence" value="ECO:0007669"/>
    <property type="project" value="EnsemblFungi"/>
</dbReference>
<reference evidence="8" key="1">
    <citation type="submission" date="2016-05" db="EMBL/GenBank/DDBJ databases">
        <title>Comparative genomics of biotechnologically important yeasts.</title>
        <authorList>
            <consortium name="DOE Joint Genome Institute"/>
            <person name="Riley R."/>
            <person name="Haridas S."/>
            <person name="Wolfe K.H."/>
            <person name="Lopes M.R."/>
            <person name="Hittinger C.T."/>
            <person name="Goker M."/>
            <person name="Salamov A."/>
            <person name="Wisecaver J."/>
            <person name="Long T.M."/>
            <person name="Aerts A.L."/>
            <person name="Barry K."/>
            <person name="Choi C."/>
            <person name="Clum A."/>
            <person name="Coughlan A.Y."/>
            <person name="Deshpande S."/>
            <person name="Douglass A.P."/>
            <person name="Hanson S.J."/>
            <person name="Klenk H.-P."/>
            <person name="Labutti K."/>
            <person name="Lapidus A."/>
            <person name="Lindquist E."/>
            <person name="Lipzen A."/>
            <person name="Meier-Kolthoff J.P."/>
            <person name="Ohm R.A."/>
            <person name="Otillar R.P."/>
            <person name="Pangilinan J."/>
            <person name="Peng Y."/>
            <person name="Rokas A."/>
            <person name="Rosa C.A."/>
            <person name="Scheuner C."/>
            <person name="Sibirny A.A."/>
            <person name="Slot J.C."/>
            <person name="Stielow J.B."/>
            <person name="Sun H."/>
            <person name="Kurtzman C.P."/>
            <person name="Blackwell M."/>
            <person name="Grigoriev I.V."/>
            <person name="Jeffries T.W."/>
        </authorList>
    </citation>
    <scope>NUCLEOTIDE SEQUENCE [LARGE SCALE GENOMIC DNA]</scope>
    <source>
        <strain evidence="8">NRRL Y-12698</strain>
    </source>
</reference>
<proteinExistence type="inferred from homology"/>
<evidence type="ECO:0000256" key="6">
    <source>
        <dbReference type="ARBA" id="ARBA00040136"/>
    </source>
</evidence>
<dbReference type="CDD" id="cd07978">
    <property type="entry name" value="HFD_TAF13"/>
    <property type="match status" value="1"/>
</dbReference>
<dbReference type="Gene3D" id="1.10.20.10">
    <property type="entry name" value="Histone, subunit A"/>
    <property type="match status" value="1"/>
</dbReference>
<dbReference type="GeneID" id="30149058"/>
<dbReference type="GO" id="GO:0051123">
    <property type="term" value="P:RNA polymerase II preinitiation complex assembly"/>
    <property type="evidence" value="ECO:0007669"/>
    <property type="project" value="EnsemblFungi"/>
</dbReference>
<dbReference type="PANTHER" id="PTHR11380:SF5">
    <property type="entry name" value="TRANSCRIPTION INITIATION FACTOR TFIID SUBUNIT 13"/>
    <property type="match status" value="1"/>
</dbReference>
<keyword evidence="8" id="KW-1185">Reference proteome</keyword>
<name>A0A1E3QN06_9ASCO</name>
<dbReference type="SUPFAM" id="SSF47113">
    <property type="entry name" value="Histone-fold"/>
    <property type="match status" value="1"/>
</dbReference>
<evidence type="ECO:0000256" key="1">
    <source>
        <dbReference type="ARBA" id="ARBA00004123"/>
    </source>
</evidence>
<dbReference type="InterPro" id="IPR009072">
    <property type="entry name" value="Histone-fold"/>
</dbReference>
<keyword evidence="2" id="KW-0805">Transcription regulation</keyword>
<evidence type="ECO:0000256" key="2">
    <source>
        <dbReference type="ARBA" id="ARBA00023015"/>
    </source>
</evidence>
<dbReference type="Proteomes" id="UP000094336">
    <property type="component" value="Unassembled WGS sequence"/>
</dbReference>
<comment type="similarity">
    <text evidence="5">Belongs to the TAF13 family.</text>
</comment>
<accession>A0A1E3QN06</accession>
<dbReference type="OrthoDB" id="10266074at2759"/>
<dbReference type="Pfam" id="PF02269">
    <property type="entry name" value="TFIID-18kDa"/>
    <property type="match status" value="1"/>
</dbReference>
<keyword evidence="4" id="KW-0539">Nucleus</keyword>
<evidence type="ECO:0000313" key="7">
    <source>
        <dbReference type="EMBL" id="ODQ79020.1"/>
    </source>
</evidence>
<dbReference type="RefSeq" id="XP_018984348.1">
    <property type="nucleotide sequence ID" value="XM_019131205.1"/>
</dbReference>
<gene>
    <name evidence="7" type="ORF">BABINDRAFT_18856</name>
</gene>
<dbReference type="STRING" id="984486.A0A1E3QN06"/>
<sequence>TQKRKRQQIFANELKSLLYAFGDVPNPLPETVNTLDDILQTFLVDTCHKAHEYAVAGGLGVTKSRKMKVEDFKFVFRNDEVKVGRIEELLKMSKEIEEAKKLYDVSDAKLRSTALSISKDAEGKNTDKD</sequence>
<dbReference type="InterPro" id="IPR003195">
    <property type="entry name" value="TFIID_TAF13"/>
</dbReference>
<evidence type="ECO:0000313" key="8">
    <source>
        <dbReference type="Proteomes" id="UP000094336"/>
    </source>
</evidence>
<protein>
    <recommendedName>
        <fullName evidence="6">Transcription initiation factor TFIID subunit 13</fullName>
    </recommendedName>
</protein>
<dbReference type="PANTHER" id="PTHR11380">
    <property type="entry name" value="TRANSCRIPTION INITIATION FACTOR TFIID/SUPT3-RELATED"/>
    <property type="match status" value="1"/>
</dbReference>
<feature type="non-terminal residue" evidence="7">
    <location>
        <position position="1"/>
    </location>
</feature>
<dbReference type="EMBL" id="KV454433">
    <property type="protein sequence ID" value="ODQ79020.1"/>
    <property type="molecule type" value="Genomic_DNA"/>
</dbReference>
<dbReference type="GO" id="GO:0045944">
    <property type="term" value="P:positive regulation of transcription by RNA polymerase II"/>
    <property type="evidence" value="ECO:0007669"/>
    <property type="project" value="EnsemblFungi"/>
</dbReference>
<keyword evidence="3" id="KW-0804">Transcription</keyword>
<comment type="subcellular location">
    <subcellularLocation>
        <location evidence="1">Nucleus</location>
    </subcellularLocation>
</comment>
<evidence type="ECO:0000256" key="5">
    <source>
        <dbReference type="ARBA" id="ARBA00038392"/>
    </source>
</evidence>
<dbReference type="GO" id="GO:0046982">
    <property type="term" value="F:protein heterodimerization activity"/>
    <property type="evidence" value="ECO:0007669"/>
    <property type="project" value="InterPro"/>
</dbReference>
<organism evidence="7 8">
    <name type="scientific">Babjeviella inositovora NRRL Y-12698</name>
    <dbReference type="NCBI Taxonomy" id="984486"/>
    <lineage>
        <taxon>Eukaryota</taxon>
        <taxon>Fungi</taxon>
        <taxon>Dikarya</taxon>
        <taxon>Ascomycota</taxon>
        <taxon>Saccharomycotina</taxon>
        <taxon>Pichiomycetes</taxon>
        <taxon>Serinales incertae sedis</taxon>
        <taxon>Babjeviella</taxon>
    </lineage>
</organism>